<feature type="region of interest" description="Disordered" evidence="1">
    <location>
        <begin position="18"/>
        <end position="79"/>
    </location>
</feature>
<feature type="compositionally biased region" description="Polar residues" evidence="1">
    <location>
        <begin position="18"/>
        <end position="64"/>
    </location>
</feature>
<evidence type="ECO:0000313" key="3">
    <source>
        <dbReference type="Proteomes" id="UP001159364"/>
    </source>
</evidence>
<gene>
    <name evidence="2" type="ORF">K2173_013502</name>
</gene>
<accession>A0AAV8SAA5</accession>
<dbReference type="GO" id="GO:0042138">
    <property type="term" value="P:meiotic DNA double-strand break formation"/>
    <property type="evidence" value="ECO:0007669"/>
    <property type="project" value="TreeGrafter"/>
</dbReference>
<dbReference type="AlphaFoldDB" id="A0AAV8SAA5"/>
<comment type="caution">
    <text evidence="2">The sequence shown here is derived from an EMBL/GenBank/DDBJ whole genome shotgun (WGS) entry which is preliminary data.</text>
</comment>
<sequence length="133" mass="15216">MGKGCQFVEEIECYNRTTAGPQASHPRSQHSQQSFSEGISSQHGMLSQLSQTSLDEGQINNLRFGSQERENSAKKPSYLPPIIYSREESQMLISRTSTNVIRKWNPASFQDYKCRFLFWAEFRSVKNLSAESE</sequence>
<organism evidence="2 3">
    <name type="scientific">Erythroxylum novogranatense</name>
    <dbReference type="NCBI Taxonomy" id="1862640"/>
    <lineage>
        <taxon>Eukaryota</taxon>
        <taxon>Viridiplantae</taxon>
        <taxon>Streptophyta</taxon>
        <taxon>Embryophyta</taxon>
        <taxon>Tracheophyta</taxon>
        <taxon>Spermatophyta</taxon>
        <taxon>Magnoliopsida</taxon>
        <taxon>eudicotyledons</taxon>
        <taxon>Gunneridae</taxon>
        <taxon>Pentapetalae</taxon>
        <taxon>rosids</taxon>
        <taxon>fabids</taxon>
        <taxon>Malpighiales</taxon>
        <taxon>Erythroxylaceae</taxon>
        <taxon>Erythroxylum</taxon>
    </lineage>
</organism>
<name>A0AAV8SAA5_9ROSI</name>
<dbReference type="EMBL" id="JAIWQS010000012">
    <property type="protein sequence ID" value="KAJ8749057.1"/>
    <property type="molecule type" value="Genomic_DNA"/>
</dbReference>
<dbReference type="GO" id="GO:0009556">
    <property type="term" value="P:microsporogenesis"/>
    <property type="evidence" value="ECO:0007669"/>
    <property type="project" value="TreeGrafter"/>
</dbReference>
<evidence type="ECO:0000256" key="1">
    <source>
        <dbReference type="SAM" id="MobiDB-lite"/>
    </source>
</evidence>
<dbReference type="GO" id="GO:0070192">
    <property type="term" value="P:chromosome organization involved in meiotic cell cycle"/>
    <property type="evidence" value="ECO:0007669"/>
    <property type="project" value="InterPro"/>
</dbReference>
<dbReference type="PANTHER" id="PTHR37695:SF1">
    <property type="entry name" value="RECOMBINATION INITIATION DEFECTS 3-RELATED"/>
    <property type="match status" value="1"/>
</dbReference>
<proteinExistence type="predicted"/>
<dbReference type="GO" id="GO:0009553">
    <property type="term" value="P:embryo sac development"/>
    <property type="evidence" value="ECO:0007669"/>
    <property type="project" value="TreeGrafter"/>
</dbReference>
<protein>
    <submittedName>
        <fullName evidence="2">Uncharacterized protein</fullName>
    </submittedName>
</protein>
<reference evidence="2 3" key="1">
    <citation type="submission" date="2021-09" db="EMBL/GenBank/DDBJ databases">
        <title>Genomic insights and catalytic innovation underlie evolution of tropane alkaloids biosynthesis.</title>
        <authorList>
            <person name="Wang Y.-J."/>
            <person name="Tian T."/>
            <person name="Huang J.-P."/>
            <person name="Huang S.-X."/>
        </authorList>
    </citation>
    <scope>NUCLEOTIDE SEQUENCE [LARGE SCALE GENOMIC DNA]</scope>
    <source>
        <strain evidence="2">KIB-2018</strain>
        <tissue evidence="2">Leaf</tissue>
    </source>
</reference>
<dbReference type="GO" id="GO:0005634">
    <property type="term" value="C:nucleus"/>
    <property type="evidence" value="ECO:0007669"/>
    <property type="project" value="TreeGrafter"/>
</dbReference>
<evidence type="ECO:0000313" key="2">
    <source>
        <dbReference type="EMBL" id="KAJ8749057.1"/>
    </source>
</evidence>
<dbReference type="PANTHER" id="PTHR37695">
    <property type="entry name" value="RECOMBINATION INITIATION DEFECTS 3-RELATED"/>
    <property type="match status" value="1"/>
</dbReference>
<dbReference type="InterPro" id="IPR034546">
    <property type="entry name" value="PAIR1"/>
</dbReference>
<dbReference type="Proteomes" id="UP001159364">
    <property type="component" value="Linkage Group LG12"/>
</dbReference>
<keyword evidence="3" id="KW-1185">Reference proteome</keyword>